<dbReference type="AlphaFoldDB" id="A0A1M6TXM7"/>
<dbReference type="InterPro" id="IPR008490">
    <property type="entry name" value="Transposase_InsH_N"/>
</dbReference>
<evidence type="ECO:0000313" key="3">
    <source>
        <dbReference type="EMBL" id="SHK61661.1"/>
    </source>
</evidence>
<evidence type="ECO:0000313" key="4">
    <source>
        <dbReference type="Proteomes" id="UP000184082"/>
    </source>
</evidence>
<dbReference type="NCBIfam" id="NF033551">
    <property type="entry name" value="transpos_IS1182"/>
    <property type="match status" value="1"/>
</dbReference>
<reference evidence="3 4" key="1">
    <citation type="submission" date="2016-11" db="EMBL/GenBank/DDBJ databases">
        <authorList>
            <person name="Jaros S."/>
            <person name="Januszkiewicz K."/>
            <person name="Wedrychowicz H."/>
        </authorList>
    </citation>
    <scope>NUCLEOTIDE SEQUENCE [LARGE SCALE GENOMIC DNA]</scope>
    <source>
        <strain evidence="3 4">DSM 14501</strain>
    </source>
</reference>
<dbReference type="PANTHER" id="PTHR35604:SF2">
    <property type="entry name" value="TRANSPOSASE INSH FOR INSERTION SEQUENCE ELEMENT IS5A-RELATED"/>
    <property type="match status" value="1"/>
</dbReference>
<organism evidence="3 4">
    <name type="scientific">Caminicella sporogenes DSM 14501</name>
    <dbReference type="NCBI Taxonomy" id="1121266"/>
    <lineage>
        <taxon>Bacteria</taxon>
        <taxon>Bacillati</taxon>
        <taxon>Bacillota</taxon>
        <taxon>Clostridia</taxon>
        <taxon>Peptostreptococcales</taxon>
        <taxon>Caminicellaceae</taxon>
        <taxon>Caminicella</taxon>
    </lineage>
</organism>
<feature type="domain" description="Transposase DDE" evidence="2">
    <location>
        <begin position="371"/>
        <end position="494"/>
    </location>
</feature>
<dbReference type="InterPro" id="IPR047629">
    <property type="entry name" value="IS1182_transpos"/>
</dbReference>
<accession>A0A1M6TXM7</accession>
<sequence length="510" mass="58985">MSNIISIEKIKERLIMLKRQQEMMISKYADLYDILIQKDHILRKIKELVDFSFVIEEVEKNYNLTHGRGAKDPIRLFKYLILKDMNELSDEDLVERTRCDMSFKYFLDLAPEETNLIHPTTLTKFRRLRLKNEDILDKLIMKTIQIAMENGIKIGNAIIVDATHTRARYHQKSMEEILLERAKKLRRDVYQVDESFKEHFPKKLTNPTLNDVMEYCERVVDVVENAPQLSIRENIKKRLNFLKEGLADTETALAESGDSEARTGHKSVDDPFFGYKTHLAMTEERLITAAVITSGEKPDGPELQTLIEKSQASGVEVKEIIGDTAYSGKDNLNYANENDIKIISKLHPIISGGVRKKEDEFTFNKDADMFVCPAGHLAIRKAKTGKKNSNNNQVTTYYFDVKKCKQCSRKEGCYKEGAKSKTYSVSIKSHEHLKQEEFQESKYFKQRYRQRYMIEAKNSELKNQHGYDIAISSGLFGMRIQGAISIFNVNIKRILTLLKKKYGENTPSFQ</sequence>
<evidence type="ECO:0000259" key="2">
    <source>
        <dbReference type="Pfam" id="PF13751"/>
    </source>
</evidence>
<proteinExistence type="predicted"/>
<protein>
    <submittedName>
        <fullName evidence="3">Transposase domain</fullName>
    </submittedName>
</protein>
<dbReference type="InterPro" id="IPR025668">
    <property type="entry name" value="Tnp_DDE_dom"/>
</dbReference>
<dbReference type="Proteomes" id="UP000184082">
    <property type="component" value="Unassembled WGS sequence"/>
</dbReference>
<dbReference type="EMBL" id="FRAJ01000040">
    <property type="protein sequence ID" value="SHK61661.1"/>
    <property type="molecule type" value="Genomic_DNA"/>
</dbReference>
<evidence type="ECO:0000259" key="1">
    <source>
        <dbReference type="Pfam" id="PF05598"/>
    </source>
</evidence>
<dbReference type="Pfam" id="PF05598">
    <property type="entry name" value="DUF772"/>
    <property type="match status" value="1"/>
</dbReference>
<gene>
    <name evidence="3" type="ORF">SAMN02745883_02458</name>
</gene>
<feature type="domain" description="Transposase InsH N-terminal" evidence="1">
    <location>
        <begin position="33"/>
        <end position="127"/>
    </location>
</feature>
<keyword evidence="4" id="KW-1185">Reference proteome</keyword>
<dbReference type="Pfam" id="PF13751">
    <property type="entry name" value="DDE_Tnp_1_6"/>
    <property type="match status" value="1"/>
</dbReference>
<dbReference type="PANTHER" id="PTHR35604">
    <property type="entry name" value="TRANSPOSASE INSH FOR INSERTION SEQUENCE ELEMENT IS5A-RELATED"/>
    <property type="match status" value="1"/>
</dbReference>
<name>A0A1M6TXM7_9FIRM</name>